<dbReference type="PANTHER" id="PTHR46060">
    <property type="entry name" value="MARINER MOS1 TRANSPOSASE-LIKE PROTEIN"/>
    <property type="match status" value="1"/>
</dbReference>
<gene>
    <name evidence="1" type="ORF">ANN_21307</name>
</gene>
<proteinExistence type="predicted"/>
<sequence length="278" mass="31907">MGHLSYHGLGREVQAAVQRWFRSQEADTMTINAVRYIQTVLKLRRALREKRPGKKIVLQHDNAWPHTDRVTVKKIRTFGWEILPQATYSPDLAPSDYHLFGSVKEQCVSVFGKIKRTSTAREFSNLQNDGKNVCKEMETVLKSDRKVCRLRHEHHSVLFPFHHHFIAFRDRRLETREEGGGVDLGTSGVVCSKAVYSANLNVVNWCGLGVRLAGRSLYRRPPEAAGNVVFSDIGWLLQWHPRRTYSEEEFGLGPTRGPWRNLPKQEWYMILSAVGTGR</sequence>
<dbReference type="Proteomes" id="UP001148838">
    <property type="component" value="Unassembled WGS sequence"/>
</dbReference>
<accession>A0ABQ8SEY7</accession>
<evidence type="ECO:0000313" key="2">
    <source>
        <dbReference type="Proteomes" id="UP001148838"/>
    </source>
</evidence>
<dbReference type="Gene3D" id="3.30.420.10">
    <property type="entry name" value="Ribonuclease H-like superfamily/Ribonuclease H"/>
    <property type="match status" value="1"/>
</dbReference>
<name>A0ABQ8SEY7_PERAM</name>
<organism evidence="1 2">
    <name type="scientific">Periplaneta americana</name>
    <name type="common">American cockroach</name>
    <name type="synonym">Blatta americana</name>
    <dbReference type="NCBI Taxonomy" id="6978"/>
    <lineage>
        <taxon>Eukaryota</taxon>
        <taxon>Metazoa</taxon>
        <taxon>Ecdysozoa</taxon>
        <taxon>Arthropoda</taxon>
        <taxon>Hexapoda</taxon>
        <taxon>Insecta</taxon>
        <taxon>Pterygota</taxon>
        <taxon>Neoptera</taxon>
        <taxon>Polyneoptera</taxon>
        <taxon>Dictyoptera</taxon>
        <taxon>Blattodea</taxon>
        <taxon>Blattoidea</taxon>
        <taxon>Blattidae</taxon>
        <taxon>Blattinae</taxon>
        <taxon>Periplaneta</taxon>
    </lineage>
</organism>
<evidence type="ECO:0000313" key="1">
    <source>
        <dbReference type="EMBL" id="KAJ4432684.1"/>
    </source>
</evidence>
<dbReference type="InterPro" id="IPR052709">
    <property type="entry name" value="Transposase-MT_Hybrid"/>
</dbReference>
<comment type="caution">
    <text evidence="1">The sequence shown here is derived from an EMBL/GenBank/DDBJ whole genome shotgun (WGS) entry which is preliminary data.</text>
</comment>
<protein>
    <recommendedName>
        <fullName evidence="3">Histone-lysine N-methyltransferase SETMAR</fullName>
    </recommendedName>
</protein>
<dbReference type="EMBL" id="JAJSOF020000029">
    <property type="protein sequence ID" value="KAJ4432684.1"/>
    <property type="molecule type" value="Genomic_DNA"/>
</dbReference>
<evidence type="ECO:0008006" key="3">
    <source>
        <dbReference type="Google" id="ProtNLM"/>
    </source>
</evidence>
<dbReference type="InterPro" id="IPR036397">
    <property type="entry name" value="RNaseH_sf"/>
</dbReference>
<reference evidence="1 2" key="1">
    <citation type="journal article" date="2022" name="Allergy">
        <title>Genome assembly and annotation of Periplaneta americana reveal a comprehensive cockroach allergen profile.</title>
        <authorList>
            <person name="Wang L."/>
            <person name="Xiong Q."/>
            <person name="Saelim N."/>
            <person name="Wang L."/>
            <person name="Nong W."/>
            <person name="Wan A.T."/>
            <person name="Shi M."/>
            <person name="Liu X."/>
            <person name="Cao Q."/>
            <person name="Hui J.H.L."/>
            <person name="Sookrung N."/>
            <person name="Leung T.F."/>
            <person name="Tungtrongchitr A."/>
            <person name="Tsui S.K.W."/>
        </authorList>
    </citation>
    <scope>NUCLEOTIDE SEQUENCE [LARGE SCALE GENOMIC DNA]</scope>
    <source>
        <strain evidence="1">PWHHKU_190912</strain>
    </source>
</reference>
<keyword evidence="2" id="KW-1185">Reference proteome</keyword>
<dbReference type="PANTHER" id="PTHR46060:SF1">
    <property type="entry name" value="MARINER MOS1 TRANSPOSASE-LIKE PROTEIN"/>
    <property type="match status" value="1"/>
</dbReference>